<dbReference type="Proteomes" id="UP001201812">
    <property type="component" value="Unassembled WGS sequence"/>
</dbReference>
<proteinExistence type="predicted"/>
<feature type="compositionally biased region" description="Low complexity" evidence="1">
    <location>
        <begin position="14"/>
        <end position="23"/>
    </location>
</feature>
<evidence type="ECO:0000313" key="3">
    <source>
        <dbReference type="Proteomes" id="UP001201812"/>
    </source>
</evidence>
<feature type="compositionally biased region" description="Basic residues" evidence="1">
    <location>
        <begin position="1"/>
        <end position="11"/>
    </location>
</feature>
<dbReference type="AlphaFoldDB" id="A0AAD4MS54"/>
<organism evidence="2 3">
    <name type="scientific">Ditylenchus destructor</name>
    <dbReference type="NCBI Taxonomy" id="166010"/>
    <lineage>
        <taxon>Eukaryota</taxon>
        <taxon>Metazoa</taxon>
        <taxon>Ecdysozoa</taxon>
        <taxon>Nematoda</taxon>
        <taxon>Chromadorea</taxon>
        <taxon>Rhabditida</taxon>
        <taxon>Tylenchina</taxon>
        <taxon>Tylenchomorpha</taxon>
        <taxon>Sphaerularioidea</taxon>
        <taxon>Anguinidae</taxon>
        <taxon>Anguininae</taxon>
        <taxon>Ditylenchus</taxon>
    </lineage>
</organism>
<protein>
    <recommendedName>
        <fullName evidence="4">Cysteine-rich transmembrane CYSTM domain-containing protein</fullName>
    </recommendedName>
</protein>
<gene>
    <name evidence="2" type="ORF">DdX_17051</name>
</gene>
<name>A0AAD4MS54_9BILA</name>
<accession>A0AAD4MS54</accession>
<evidence type="ECO:0008006" key="4">
    <source>
        <dbReference type="Google" id="ProtNLM"/>
    </source>
</evidence>
<feature type="region of interest" description="Disordered" evidence="1">
    <location>
        <begin position="1"/>
        <end position="23"/>
    </location>
</feature>
<sequence length="68" mass="7574">MGNSNRHHRHCHEPAYGPQPGAYGQYPPQNVYVYREREQRNSSGCCMPLAVCFGLCCGCCLGECCDDC</sequence>
<comment type="caution">
    <text evidence="2">The sequence shown here is derived from an EMBL/GenBank/DDBJ whole genome shotgun (WGS) entry which is preliminary data.</text>
</comment>
<evidence type="ECO:0000313" key="2">
    <source>
        <dbReference type="EMBL" id="KAI1699899.1"/>
    </source>
</evidence>
<evidence type="ECO:0000256" key="1">
    <source>
        <dbReference type="SAM" id="MobiDB-lite"/>
    </source>
</evidence>
<dbReference type="EMBL" id="JAKKPZ010000163">
    <property type="protein sequence ID" value="KAI1699899.1"/>
    <property type="molecule type" value="Genomic_DNA"/>
</dbReference>
<keyword evidence="3" id="KW-1185">Reference proteome</keyword>
<reference evidence="2" key="1">
    <citation type="submission" date="2022-01" db="EMBL/GenBank/DDBJ databases">
        <title>Genome Sequence Resource for Two Populations of Ditylenchus destructor, the Migratory Endoparasitic Phytonematode.</title>
        <authorList>
            <person name="Zhang H."/>
            <person name="Lin R."/>
            <person name="Xie B."/>
        </authorList>
    </citation>
    <scope>NUCLEOTIDE SEQUENCE</scope>
    <source>
        <strain evidence="2">BazhouSP</strain>
    </source>
</reference>